<dbReference type="OrthoDB" id="9799090at2"/>
<keyword evidence="4" id="KW-1185">Reference proteome</keyword>
<dbReference type="InterPro" id="IPR013099">
    <property type="entry name" value="K_chnl_dom"/>
</dbReference>
<accession>A0A5R8WWH9</accession>
<feature type="transmembrane region" description="Helical" evidence="1">
    <location>
        <begin position="74"/>
        <end position="95"/>
    </location>
</feature>
<proteinExistence type="predicted"/>
<dbReference type="GO" id="GO:0034220">
    <property type="term" value="P:monoatomic ion transmembrane transport"/>
    <property type="evidence" value="ECO:0007669"/>
    <property type="project" value="UniProtKB-KW"/>
</dbReference>
<keyword evidence="3" id="KW-0813">Transport</keyword>
<protein>
    <submittedName>
        <fullName evidence="3">Two pore domain potassium channel family protein</fullName>
    </submittedName>
</protein>
<reference evidence="3 4" key="1">
    <citation type="submission" date="2019-05" db="EMBL/GenBank/DDBJ databases">
        <title>Hymenobacter edaphi sp. nov., isolated from abandoned arsenic-contaminated farmland soil.</title>
        <authorList>
            <person name="Nie L."/>
        </authorList>
    </citation>
    <scope>NUCLEOTIDE SEQUENCE [LARGE SCALE GENOMIC DNA]</scope>
    <source>
        <strain evidence="3 4">1-3-3-8</strain>
    </source>
</reference>
<keyword evidence="3" id="KW-0406">Ion transport</keyword>
<feature type="transmembrane region" description="Helical" evidence="1">
    <location>
        <begin position="12"/>
        <end position="31"/>
    </location>
</feature>
<gene>
    <name evidence="3" type="ORF">FDY95_02490</name>
</gene>
<feature type="domain" description="Potassium channel" evidence="2">
    <location>
        <begin position="115"/>
        <end position="167"/>
    </location>
</feature>
<dbReference type="EMBL" id="VAJM01000001">
    <property type="protein sequence ID" value="TLM96880.1"/>
    <property type="molecule type" value="Genomic_DNA"/>
</dbReference>
<keyword evidence="1" id="KW-0472">Membrane</keyword>
<evidence type="ECO:0000259" key="2">
    <source>
        <dbReference type="Pfam" id="PF07885"/>
    </source>
</evidence>
<keyword evidence="3" id="KW-0407">Ion channel</keyword>
<dbReference type="Proteomes" id="UP000305517">
    <property type="component" value="Unassembled WGS sequence"/>
</dbReference>
<dbReference type="RefSeq" id="WP_138075126.1">
    <property type="nucleotide sequence ID" value="NZ_VAJM01000001.1"/>
</dbReference>
<comment type="caution">
    <text evidence="3">The sequence shown here is derived from an EMBL/GenBank/DDBJ whole genome shotgun (WGS) entry which is preliminary data.</text>
</comment>
<dbReference type="SUPFAM" id="SSF81324">
    <property type="entry name" value="Voltage-gated potassium channels"/>
    <property type="match status" value="1"/>
</dbReference>
<keyword evidence="1" id="KW-1133">Transmembrane helix</keyword>
<dbReference type="Gene3D" id="1.10.287.70">
    <property type="match status" value="1"/>
</dbReference>
<keyword evidence="1" id="KW-0812">Transmembrane</keyword>
<dbReference type="Pfam" id="PF07885">
    <property type="entry name" value="Ion_trans_2"/>
    <property type="match status" value="1"/>
</dbReference>
<feature type="transmembrane region" description="Helical" evidence="1">
    <location>
        <begin position="153"/>
        <end position="173"/>
    </location>
</feature>
<evidence type="ECO:0000313" key="4">
    <source>
        <dbReference type="Proteomes" id="UP000305517"/>
    </source>
</evidence>
<evidence type="ECO:0000313" key="3">
    <source>
        <dbReference type="EMBL" id="TLM96880.1"/>
    </source>
</evidence>
<sequence length="194" mass="21508">MLRLPASVLHALLLFAGLIGLGAVLFVLDWYTLARPGLVAGLLLLVTAGKLWYCGRAVLGWIRRTVDSTEHLHHLTTFMALTVLLIITSYALDYYCLHRIYPGAFRLPFGERDPLGQLLTFFYLSAGTFTTAGSNEVYPTTLLGQCYVTSEMLIGYATTVLVVANLAHLRHLFRAAYRRGRQQRAAVGPAGQFF</sequence>
<dbReference type="AlphaFoldDB" id="A0A5R8WWH9"/>
<name>A0A5R8WWH9_9BACT</name>
<feature type="transmembrane region" description="Helical" evidence="1">
    <location>
        <begin position="38"/>
        <end position="62"/>
    </location>
</feature>
<organism evidence="3 4">
    <name type="scientific">Hymenobacter jeollabukensis</name>
    <dbReference type="NCBI Taxonomy" id="2025313"/>
    <lineage>
        <taxon>Bacteria</taxon>
        <taxon>Pseudomonadati</taxon>
        <taxon>Bacteroidota</taxon>
        <taxon>Cytophagia</taxon>
        <taxon>Cytophagales</taxon>
        <taxon>Hymenobacteraceae</taxon>
        <taxon>Hymenobacter</taxon>
    </lineage>
</organism>
<evidence type="ECO:0000256" key="1">
    <source>
        <dbReference type="SAM" id="Phobius"/>
    </source>
</evidence>